<accession>A0AAN1JND1</accession>
<evidence type="ECO:0000313" key="2">
    <source>
        <dbReference type="Proteomes" id="UP000236649"/>
    </source>
</evidence>
<organism evidence="1 2">
    <name type="scientific">Paraburkholderia hospita</name>
    <dbReference type="NCBI Taxonomy" id="169430"/>
    <lineage>
        <taxon>Bacteria</taxon>
        <taxon>Pseudomonadati</taxon>
        <taxon>Pseudomonadota</taxon>
        <taxon>Betaproteobacteria</taxon>
        <taxon>Burkholderiales</taxon>
        <taxon>Burkholderiaceae</taxon>
        <taxon>Paraburkholderia</taxon>
    </lineage>
</organism>
<proteinExistence type="predicted"/>
<gene>
    <name evidence="1" type="ORF">C2L64_52475</name>
</gene>
<reference evidence="1 2" key="1">
    <citation type="submission" date="2018-01" db="EMBL/GenBank/DDBJ databases">
        <title>Species boundaries and ecological features among Paraburkholderia terrae DSMZ17804T, P. hospita DSMZ17164T and P. caribensis DSMZ13236T.</title>
        <authorList>
            <person name="Pratama A.A."/>
        </authorList>
    </citation>
    <scope>NUCLEOTIDE SEQUENCE [LARGE SCALE GENOMIC DNA]</scope>
    <source>
        <strain evidence="1 2">DSM 17164</strain>
    </source>
</reference>
<dbReference type="KEGG" id="phs:C2L64_52475"/>
<dbReference type="Proteomes" id="UP000236649">
    <property type="component" value="Chromosome 5"/>
</dbReference>
<evidence type="ECO:0000313" key="1">
    <source>
        <dbReference type="EMBL" id="AUT76713.1"/>
    </source>
</evidence>
<dbReference type="EMBL" id="CP026109">
    <property type="protein sequence ID" value="AUT76713.1"/>
    <property type="molecule type" value="Genomic_DNA"/>
</dbReference>
<name>A0AAN1JND1_9BURK</name>
<dbReference type="AlphaFoldDB" id="A0AAN1JND1"/>
<protein>
    <submittedName>
        <fullName evidence="1">Uncharacterized protein</fullName>
    </submittedName>
</protein>
<sequence>MRGLQSAAGVVCISARGGTVATVVVHRQAQAAVVAEQLDLDAYIDGFLGDPQPAGCWIGQGKAERFDPAWRPFTKLLPESSREIVRKLLSAMYGWLVRQQYLLVNPAQGLAKVGNTAADHQPAGSDASRV</sequence>